<dbReference type="AlphaFoldDB" id="A0A6A5XKZ7"/>
<dbReference type="EMBL" id="ML978071">
    <property type="protein sequence ID" value="KAF2013812.1"/>
    <property type="molecule type" value="Genomic_DNA"/>
</dbReference>
<dbReference type="GeneID" id="54279735"/>
<evidence type="ECO:0000313" key="2">
    <source>
        <dbReference type="Proteomes" id="UP000799778"/>
    </source>
</evidence>
<organism evidence="1 2">
    <name type="scientific">Aaosphaeria arxii CBS 175.79</name>
    <dbReference type="NCBI Taxonomy" id="1450172"/>
    <lineage>
        <taxon>Eukaryota</taxon>
        <taxon>Fungi</taxon>
        <taxon>Dikarya</taxon>
        <taxon>Ascomycota</taxon>
        <taxon>Pezizomycotina</taxon>
        <taxon>Dothideomycetes</taxon>
        <taxon>Pleosporomycetidae</taxon>
        <taxon>Pleosporales</taxon>
        <taxon>Pleosporales incertae sedis</taxon>
        <taxon>Aaosphaeria</taxon>
    </lineage>
</organism>
<dbReference type="RefSeq" id="XP_033382151.1">
    <property type="nucleotide sequence ID" value="XM_033522338.1"/>
</dbReference>
<dbReference type="Proteomes" id="UP000799778">
    <property type="component" value="Unassembled WGS sequence"/>
</dbReference>
<gene>
    <name evidence="1" type="ORF">BU24DRAFT_247858</name>
</gene>
<evidence type="ECO:0000313" key="1">
    <source>
        <dbReference type="EMBL" id="KAF2013812.1"/>
    </source>
</evidence>
<name>A0A6A5XKZ7_9PLEO</name>
<keyword evidence="2" id="KW-1185">Reference proteome</keyword>
<proteinExistence type="predicted"/>
<sequence length="126" mass="14271">MFRRLRTGSRDSRPLFILLLALGSDVVLCHLFYSKSHFFPKQFNSSVHGPSSRLGIAVLPQQGRPLRPLTSRSPCHLSTLSKMTAEQVPYILTGVNFSAPLMKLKRKPRCRFPQRCEQSFLGALSR</sequence>
<protein>
    <submittedName>
        <fullName evidence="1">Uncharacterized protein</fullName>
    </submittedName>
</protein>
<reference evidence="1" key="1">
    <citation type="journal article" date="2020" name="Stud. Mycol.">
        <title>101 Dothideomycetes genomes: a test case for predicting lifestyles and emergence of pathogens.</title>
        <authorList>
            <person name="Haridas S."/>
            <person name="Albert R."/>
            <person name="Binder M."/>
            <person name="Bloem J."/>
            <person name="Labutti K."/>
            <person name="Salamov A."/>
            <person name="Andreopoulos B."/>
            <person name="Baker S."/>
            <person name="Barry K."/>
            <person name="Bills G."/>
            <person name="Bluhm B."/>
            <person name="Cannon C."/>
            <person name="Castanera R."/>
            <person name="Culley D."/>
            <person name="Daum C."/>
            <person name="Ezra D."/>
            <person name="Gonzalez J."/>
            <person name="Henrissat B."/>
            <person name="Kuo A."/>
            <person name="Liang C."/>
            <person name="Lipzen A."/>
            <person name="Lutzoni F."/>
            <person name="Magnuson J."/>
            <person name="Mondo S."/>
            <person name="Nolan M."/>
            <person name="Ohm R."/>
            <person name="Pangilinan J."/>
            <person name="Park H.-J."/>
            <person name="Ramirez L."/>
            <person name="Alfaro M."/>
            <person name="Sun H."/>
            <person name="Tritt A."/>
            <person name="Yoshinaga Y."/>
            <person name="Zwiers L.-H."/>
            <person name="Turgeon B."/>
            <person name="Goodwin S."/>
            <person name="Spatafora J."/>
            <person name="Crous P."/>
            <person name="Grigoriev I."/>
        </authorList>
    </citation>
    <scope>NUCLEOTIDE SEQUENCE</scope>
    <source>
        <strain evidence="1">CBS 175.79</strain>
    </source>
</reference>
<accession>A0A6A5XKZ7</accession>